<dbReference type="GO" id="GO:0035567">
    <property type="term" value="P:non-canonical Wnt signaling pathway"/>
    <property type="evidence" value="ECO:0007669"/>
    <property type="project" value="TreeGrafter"/>
</dbReference>
<dbReference type="AlphaFoldDB" id="A0A0K0EVC5"/>
<dbReference type="GO" id="GO:0017147">
    <property type="term" value="F:Wnt-protein binding"/>
    <property type="evidence" value="ECO:0007669"/>
    <property type="project" value="TreeGrafter"/>
</dbReference>
<reference evidence="12" key="1">
    <citation type="submission" date="2014-07" db="EMBL/GenBank/DDBJ databases">
        <authorList>
            <person name="Martin A.A"/>
            <person name="De Silva N."/>
        </authorList>
    </citation>
    <scope>NUCLEOTIDE SEQUENCE</scope>
</reference>
<proteinExistence type="inferred from homology"/>
<evidence type="ECO:0000256" key="9">
    <source>
        <dbReference type="PROSITE-ProRule" id="PRU00090"/>
    </source>
</evidence>
<keyword evidence="12" id="KW-1185">Reference proteome</keyword>
<keyword evidence="7" id="KW-0221">Differentiation</keyword>
<keyword evidence="6" id="KW-0732">Signal</keyword>
<dbReference type="GO" id="GO:0005615">
    <property type="term" value="C:extracellular space"/>
    <property type="evidence" value="ECO:0007669"/>
    <property type="project" value="TreeGrafter"/>
</dbReference>
<keyword evidence="5" id="KW-0879">Wnt signaling pathway</keyword>
<keyword evidence="8 9" id="KW-1015">Disulfide bond</keyword>
<feature type="disulfide bond" evidence="9">
    <location>
        <begin position="120"/>
        <end position="158"/>
    </location>
</feature>
<dbReference type="InterPro" id="IPR015526">
    <property type="entry name" value="Frizzled/SFRP"/>
</dbReference>
<dbReference type="WBParaSite" id="SVE_0047500.2">
    <property type="protein sequence ID" value="SVE_0047500.2"/>
    <property type="gene ID" value="SVE_0047500"/>
</dbReference>
<dbReference type="SMART" id="SM00063">
    <property type="entry name" value="FRI"/>
    <property type="match status" value="1"/>
</dbReference>
<evidence type="ECO:0000256" key="8">
    <source>
        <dbReference type="ARBA" id="ARBA00023157"/>
    </source>
</evidence>
<evidence type="ECO:0000256" key="2">
    <source>
        <dbReference type="ARBA" id="ARBA00010054"/>
    </source>
</evidence>
<evidence type="ECO:0000256" key="7">
    <source>
        <dbReference type="ARBA" id="ARBA00022782"/>
    </source>
</evidence>
<keyword evidence="4" id="KW-0964">Secreted</keyword>
<protein>
    <submittedName>
        <fullName evidence="13">Secreted frizzled-related protein 1</fullName>
    </submittedName>
</protein>
<evidence type="ECO:0000256" key="5">
    <source>
        <dbReference type="ARBA" id="ARBA00022687"/>
    </source>
</evidence>
<dbReference type="Gene3D" id="1.10.2000.10">
    <property type="entry name" value="Frizzled cysteine-rich domain"/>
    <property type="match status" value="1"/>
</dbReference>
<dbReference type="SUPFAM" id="SSF63501">
    <property type="entry name" value="Frizzled cysteine-rich domain"/>
    <property type="match status" value="1"/>
</dbReference>
<evidence type="ECO:0000256" key="4">
    <source>
        <dbReference type="ARBA" id="ARBA00022525"/>
    </source>
</evidence>
<dbReference type="InterPro" id="IPR020067">
    <property type="entry name" value="Frizzled_dom"/>
</dbReference>
<comment type="similarity">
    <text evidence="2">Belongs to the secreted frizzled-related protein (sFRP) family.</text>
</comment>
<sequence>MEALHTYSKLPFEQKLNLSFIKDYNIIYVIQKMLKKLHFFIFLNFYFIVNGNYISSESSWSSFHADRLTAPKCVDIPSNFTLCKNMQYNQMRFPNFFEHETLAEVLEQSESFVPLANIDCHPDTKMFLCSLFAPVCLSSLDKHIPPCRSLCLAVRQGCESRMKKYGFDWPEMLNCNNYPLDNDMCIKALTPTKPSTVIFKTTPKPSSQCRSCGQISTFENIIDNYCRANIVIKGKLSKVDRNHVAINNGGIRNLKHDDGKRHIPKNKLIRLNDQNENGRCTCKIEKGNHLIMASHLQDGTFVAKLIMPWKRDDPEFKKTIRSIKKINCQSLGREIRQSVFKRPHTRQHFSHH</sequence>
<dbReference type="GO" id="GO:0060070">
    <property type="term" value="P:canonical Wnt signaling pathway"/>
    <property type="evidence" value="ECO:0007669"/>
    <property type="project" value="TreeGrafter"/>
</dbReference>
<feature type="domain" description="FZ" evidence="10">
    <location>
        <begin position="68"/>
        <end position="188"/>
    </location>
</feature>
<name>A0A0K0EVC5_STRVS</name>
<organism evidence="12 13">
    <name type="scientific">Strongyloides venezuelensis</name>
    <name type="common">Threadworm</name>
    <dbReference type="NCBI Taxonomy" id="75913"/>
    <lineage>
        <taxon>Eukaryota</taxon>
        <taxon>Metazoa</taxon>
        <taxon>Ecdysozoa</taxon>
        <taxon>Nematoda</taxon>
        <taxon>Chromadorea</taxon>
        <taxon>Rhabditida</taxon>
        <taxon>Tylenchina</taxon>
        <taxon>Panagrolaimomorpha</taxon>
        <taxon>Strongyloidoidea</taxon>
        <taxon>Strongyloididae</taxon>
        <taxon>Strongyloides</taxon>
    </lineage>
</organism>
<comment type="subcellular location">
    <subcellularLocation>
        <location evidence="1">Secreted</location>
    </subcellularLocation>
</comment>
<evidence type="ECO:0000256" key="3">
    <source>
        <dbReference type="ARBA" id="ARBA00022473"/>
    </source>
</evidence>
<dbReference type="SUPFAM" id="SSF50242">
    <property type="entry name" value="TIMP-like"/>
    <property type="match status" value="1"/>
</dbReference>
<evidence type="ECO:0000259" key="10">
    <source>
        <dbReference type="PROSITE" id="PS50038"/>
    </source>
</evidence>
<dbReference type="FunFam" id="1.10.2000.10:FF:000001">
    <property type="entry name" value="secreted frizzled-related protein 2"/>
    <property type="match status" value="1"/>
</dbReference>
<dbReference type="InterPro" id="IPR008993">
    <property type="entry name" value="TIMP-like_OB-fold"/>
</dbReference>
<reference evidence="13" key="2">
    <citation type="submission" date="2015-08" db="UniProtKB">
        <authorList>
            <consortium name="WormBaseParasite"/>
        </authorList>
    </citation>
    <scope>IDENTIFICATION</scope>
</reference>
<accession>A0A0K0EVC5</accession>
<dbReference type="Pfam" id="PF01392">
    <property type="entry name" value="Fz"/>
    <property type="match status" value="1"/>
</dbReference>
<dbReference type="GO" id="GO:0030154">
    <property type="term" value="P:cell differentiation"/>
    <property type="evidence" value="ECO:0007669"/>
    <property type="project" value="UniProtKB-KW"/>
</dbReference>
<dbReference type="InterPro" id="IPR001134">
    <property type="entry name" value="Netrin_domain"/>
</dbReference>
<feature type="disulfide bond" evidence="9">
    <location>
        <begin position="83"/>
        <end position="129"/>
    </location>
</feature>
<evidence type="ECO:0000313" key="12">
    <source>
        <dbReference type="Proteomes" id="UP000035680"/>
    </source>
</evidence>
<feature type="domain" description="NTR" evidence="11">
    <location>
        <begin position="209"/>
        <end position="328"/>
    </location>
</feature>
<dbReference type="InterPro" id="IPR036790">
    <property type="entry name" value="Frizzled_dom_sf"/>
</dbReference>
<evidence type="ECO:0000256" key="6">
    <source>
        <dbReference type="ARBA" id="ARBA00022729"/>
    </source>
</evidence>
<dbReference type="STRING" id="75913.A0A0K0EVC5"/>
<feature type="disulfide bond" evidence="9">
    <location>
        <begin position="151"/>
        <end position="175"/>
    </location>
</feature>
<keyword evidence="3" id="KW-0217">Developmental protein</keyword>
<dbReference type="PROSITE" id="PS50189">
    <property type="entry name" value="NTR"/>
    <property type="match status" value="1"/>
</dbReference>
<evidence type="ECO:0000256" key="1">
    <source>
        <dbReference type="ARBA" id="ARBA00004613"/>
    </source>
</evidence>
<dbReference type="PANTHER" id="PTHR11309">
    <property type="entry name" value="FRIZZLED"/>
    <property type="match status" value="1"/>
</dbReference>
<dbReference type="PANTHER" id="PTHR11309:SF148">
    <property type="entry name" value="SECRETED FRIZZLED-RELATED PROTEIN 1"/>
    <property type="match status" value="1"/>
</dbReference>
<comment type="caution">
    <text evidence="9">Lacks conserved residue(s) required for the propagation of feature annotation.</text>
</comment>
<dbReference type="PROSITE" id="PS50038">
    <property type="entry name" value="FZ"/>
    <property type="match status" value="1"/>
</dbReference>
<evidence type="ECO:0000313" key="13">
    <source>
        <dbReference type="WBParaSite" id="SVE_0047500.2"/>
    </source>
</evidence>
<evidence type="ECO:0000259" key="11">
    <source>
        <dbReference type="PROSITE" id="PS50189"/>
    </source>
</evidence>
<dbReference type="Proteomes" id="UP000035680">
    <property type="component" value="Unassembled WGS sequence"/>
</dbReference>